<evidence type="ECO:0000313" key="3">
    <source>
        <dbReference type="EMBL" id="RDZ27357.1"/>
    </source>
</evidence>
<protein>
    <submittedName>
        <fullName evidence="3">DUF4189 domain-containing protein</fullName>
    </submittedName>
</protein>
<accession>A0A371K0I8</accession>
<feature type="domain" description="DUF4189" evidence="2">
    <location>
        <begin position="59"/>
        <end position="162"/>
    </location>
</feature>
<evidence type="ECO:0000256" key="1">
    <source>
        <dbReference type="SAM" id="MobiDB-lite"/>
    </source>
</evidence>
<gene>
    <name evidence="3" type="ORF">DX914_14075</name>
</gene>
<dbReference type="OrthoDB" id="6025779at2"/>
<reference evidence="3 4" key="1">
    <citation type="submission" date="2018-08" db="EMBL/GenBank/DDBJ databases">
        <title>Lysobacter sp. zong2l5, whole genome shotgun sequence.</title>
        <authorList>
            <person name="Zhang X."/>
            <person name="Feng G."/>
            <person name="Zhu H."/>
        </authorList>
    </citation>
    <scope>NUCLEOTIDE SEQUENCE [LARGE SCALE GENOMIC DNA]</scope>
    <source>
        <strain evidence="4">zong2l5</strain>
    </source>
</reference>
<dbReference type="RefSeq" id="WP_115859733.1">
    <property type="nucleotide sequence ID" value="NZ_QTSU01000002.1"/>
</dbReference>
<keyword evidence="4" id="KW-1185">Reference proteome</keyword>
<evidence type="ECO:0000259" key="2">
    <source>
        <dbReference type="Pfam" id="PF13827"/>
    </source>
</evidence>
<proteinExistence type="predicted"/>
<dbReference type="AlphaFoldDB" id="A0A371K0I8"/>
<name>A0A371K0I8_9GAMM</name>
<dbReference type="InterPro" id="IPR025240">
    <property type="entry name" value="DUF4189"/>
</dbReference>
<comment type="caution">
    <text evidence="3">The sequence shown here is derived from an EMBL/GenBank/DDBJ whole genome shotgun (WGS) entry which is preliminary data.</text>
</comment>
<evidence type="ECO:0000313" key="4">
    <source>
        <dbReference type="Proteomes" id="UP000264492"/>
    </source>
</evidence>
<sequence length="169" mass="17126">MLLAIAAPASAEDGCPDGMRPNPTPTGTPGANQCVPGGSGGGWPPVDNTPRGPKVYNGYGALAFAQASVAVGASDKNDLFGSRRQAERSAMQSCKANGGTDCKIVLSFVNECAVAVIGADASGSKLAIYAGTGKEVADAKAQAEAQCKAQGSPMCKPAYANCVEQWNDW</sequence>
<dbReference type="Proteomes" id="UP000264492">
    <property type="component" value="Unassembled WGS sequence"/>
</dbReference>
<dbReference type="Pfam" id="PF13827">
    <property type="entry name" value="DUF4189"/>
    <property type="match status" value="1"/>
</dbReference>
<dbReference type="EMBL" id="QTSU01000002">
    <property type="protein sequence ID" value="RDZ27357.1"/>
    <property type="molecule type" value="Genomic_DNA"/>
</dbReference>
<organism evidence="3 4">
    <name type="scientific">Lysobacter silvisoli</name>
    <dbReference type="NCBI Taxonomy" id="2293254"/>
    <lineage>
        <taxon>Bacteria</taxon>
        <taxon>Pseudomonadati</taxon>
        <taxon>Pseudomonadota</taxon>
        <taxon>Gammaproteobacteria</taxon>
        <taxon>Lysobacterales</taxon>
        <taxon>Lysobacteraceae</taxon>
        <taxon>Lysobacter</taxon>
    </lineage>
</organism>
<feature type="region of interest" description="Disordered" evidence="1">
    <location>
        <begin position="9"/>
        <end position="42"/>
    </location>
</feature>